<dbReference type="InterPro" id="IPR017847">
    <property type="entry name" value="T6SS_RhsGE_Vgr_subset"/>
</dbReference>
<feature type="region of interest" description="Disordered" evidence="2">
    <location>
        <begin position="644"/>
        <end position="681"/>
    </location>
</feature>
<evidence type="ECO:0000313" key="6">
    <source>
        <dbReference type="EMBL" id="QWT48525.1"/>
    </source>
</evidence>
<keyword evidence="7" id="KW-1185">Reference proteome</keyword>
<feature type="compositionally biased region" description="Basic and acidic residues" evidence="2">
    <location>
        <begin position="648"/>
        <end position="664"/>
    </location>
</feature>
<dbReference type="InterPro" id="IPR018769">
    <property type="entry name" value="VgrG2_DUF2345"/>
</dbReference>
<dbReference type="InterPro" id="IPR028244">
    <property type="entry name" value="T6SS_Rhs_Vgr_dom"/>
</dbReference>
<dbReference type="InterPro" id="IPR006531">
    <property type="entry name" value="Gp5/Vgr_OB"/>
</dbReference>
<proteinExistence type="inferred from homology"/>
<feature type="domain" description="Gp5/Type VI secretion system Vgr protein OB-fold" evidence="3">
    <location>
        <begin position="435"/>
        <end position="510"/>
    </location>
</feature>
<reference evidence="6" key="1">
    <citation type="submission" date="2020-11" db="EMBL/GenBank/DDBJ databases">
        <title>Azospira inquinata sp. nov.</title>
        <authorList>
            <person name="Moe W.M."/>
            <person name="Mikes M.C."/>
        </authorList>
    </citation>
    <scope>NUCLEOTIDE SEQUENCE</scope>
    <source>
        <strain evidence="6">Azo-3</strain>
    </source>
</reference>
<dbReference type="PANTHER" id="PTHR32305:SF11">
    <property type="entry name" value="TYPE VI SECRETION SYSTEM SPIKE PROTEIN VGRG3"/>
    <property type="match status" value="1"/>
</dbReference>
<dbReference type="NCBIfam" id="TIGR01646">
    <property type="entry name" value="vgr_GE"/>
    <property type="match status" value="1"/>
</dbReference>
<feature type="domain" description="Putative type VI secretion system Rhs element associated Vgr" evidence="5">
    <location>
        <begin position="537"/>
        <end position="642"/>
    </location>
</feature>
<accession>A0A975XU94</accession>
<dbReference type="AlphaFoldDB" id="A0A975XU94"/>
<dbReference type="RefSeq" id="WP_216128846.1">
    <property type="nucleotide sequence ID" value="NZ_CP064782.1"/>
</dbReference>
<evidence type="ECO:0000256" key="1">
    <source>
        <dbReference type="ARBA" id="ARBA00005558"/>
    </source>
</evidence>
<dbReference type="EMBL" id="CP064782">
    <property type="protein sequence ID" value="QWT48525.1"/>
    <property type="molecule type" value="Genomic_DNA"/>
</dbReference>
<evidence type="ECO:0000313" key="7">
    <source>
        <dbReference type="Proteomes" id="UP000683428"/>
    </source>
</evidence>
<dbReference type="KEGG" id="aiq:Azoinq_11785"/>
<evidence type="ECO:0000256" key="2">
    <source>
        <dbReference type="SAM" id="MobiDB-lite"/>
    </source>
</evidence>
<dbReference type="Pfam" id="PF10106">
    <property type="entry name" value="DUF2345"/>
    <property type="match status" value="1"/>
</dbReference>
<dbReference type="PANTHER" id="PTHR32305">
    <property type="match status" value="1"/>
</dbReference>
<feature type="domain" description="DUF2345" evidence="4">
    <location>
        <begin position="676"/>
        <end position="821"/>
    </location>
</feature>
<dbReference type="Pfam" id="PF04717">
    <property type="entry name" value="Phage_base_V"/>
    <property type="match status" value="1"/>
</dbReference>
<name>A0A975XU94_9RHOO</name>
<dbReference type="Pfam" id="PF05954">
    <property type="entry name" value="Phage_GPD"/>
    <property type="match status" value="1"/>
</dbReference>
<organism evidence="6 7">
    <name type="scientific">Azospira inquinata</name>
    <dbReference type="NCBI Taxonomy" id="2785627"/>
    <lineage>
        <taxon>Bacteria</taxon>
        <taxon>Pseudomonadati</taxon>
        <taxon>Pseudomonadota</taxon>
        <taxon>Betaproteobacteria</taxon>
        <taxon>Rhodocyclales</taxon>
        <taxon>Rhodocyclaceae</taxon>
        <taxon>Azospira</taxon>
    </lineage>
</organism>
<gene>
    <name evidence="6" type="ORF">Azoinq_11785</name>
</gene>
<dbReference type="NCBIfam" id="TIGR03361">
    <property type="entry name" value="VI_Rhs_Vgr"/>
    <property type="match status" value="1"/>
</dbReference>
<dbReference type="Proteomes" id="UP000683428">
    <property type="component" value="Chromosome"/>
</dbReference>
<protein>
    <submittedName>
        <fullName evidence="6">Type VI secretion system tip protein VgrG</fullName>
    </submittedName>
</protein>
<evidence type="ECO:0000259" key="3">
    <source>
        <dbReference type="Pfam" id="PF04717"/>
    </source>
</evidence>
<evidence type="ECO:0000259" key="5">
    <source>
        <dbReference type="Pfam" id="PF13296"/>
    </source>
</evidence>
<evidence type="ECO:0000259" key="4">
    <source>
        <dbReference type="Pfam" id="PF10106"/>
    </source>
</evidence>
<dbReference type="InterPro" id="IPR050708">
    <property type="entry name" value="T6SS_VgrG/RHS"/>
</dbReference>
<sequence length="896" mass="98192">MTSLSDLLPSYGSAFRQTHRLITLSVSGLEAEKLLPLEVSGTESLETDYRIQVTCLSPDTQMELKQLVGRAAQVSVLLPEGSYQPRSGLISQVGQVGSDGGFARYQLVIESGFSLLTHRTNSRIFQDQSVPEILDTVLGEHRAQGGPWATAFHWQNRLTKTYPPRSYCLQYQESDYTFLRRLLAEEGIATRYEFQGEEADSPAHTLVLFDDPYDAPAAGQQAIRYHRDDATEEDDTLTTWDGVRRVRSSQSTLATYDYKPVAPLQGESGTRIDQGEMGNALESQLTAYTPLTHYYGSDTDDLSRYTQLRQDRLDREAKDYEGAGNARGMAAGTWFQLEDHPRHEGQDADSRRFLVRSLDWQAQNNLPTDLKQGLAQLLGQAKAASPEGQAPYRVRFHAVRRDTPVLPGFASAIKPTAPGLQSATVVGPAGEEIHTDDLGRIKVQFHWARNQDHPNGGAALDDRSSCWIRISTPWAGSQWGNQFLPRVGQEVLVDFLEGDIDRPIVTGAVYNGRHRPPDYSGLGSLPANRTLAGIKTKEYKGGGYNELLFDDSTGQIRAKLSSEHGKTQLNQGYLIHPRSEGKGDPRGEGFELRTDNAGALRAAQGLLLSADARISAKGKQLDRQELIGLMKLLESVQQNLSKLSAQHSAEDTDTAKLTETRENLENWEMGSNTQPKGDAAKGGRPLVAITAPAGIALASADNLTLGANSHLDIASVKNTQLSVGRKFLVRAAEQISLFVHDLGMKLFAAKGKIEIQTHGDSIEVTSAKKIILTAQEEIVIQAPKVTWIADGAKFDMGGGAITGQCSGPYTQKAATHALTGPGGGSPDKPHLPTSELKSDERFIVHYRGSNDPVKDRRYEIKLDNGKVIQGKTDAQGRTSLLKEEQMRIAQITLFKD</sequence>
<dbReference type="InterPro" id="IPR006533">
    <property type="entry name" value="T6SS_Vgr_RhsGE"/>
</dbReference>
<dbReference type="Pfam" id="PF13296">
    <property type="entry name" value="T6SS_Vgr"/>
    <property type="match status" value="1"/>
</dbReference>
<comment type="similarity">
    <text evidence="1">Belongs to the VgrG protein family.</text>
</comment>